<proteinExistence type="predicted"/>
<accession>A0A175YL65</accession>
<reference evidence="2" key="1">
    <citation type="journal article" date="2016" name="Nat. Genet.">
        <title>A high-quality carrot genome assembly provides new insights into carotenoid accumulation and asterid genome evolution.</title>
        <authorList>
            <person name="Iorizzo M."/>
            <person name="Ellison S."/>
            <person name="Senalik D."/>
            <person name="Zeng P."/>
            <person name="Satapoomin P."/>
            <person name="Huang J."/>
            <person name="Bowman M."/>
            <person name="Iovene M."/>
            <person name="Sanseverino W."/>
            <person name="Cavagnaro P."/>
            <person name="Yildiz M."/>
            <person name="Macko-Podgorni A."/>
            <person name="Moranska E."/>
            <person name="Grzebelus E."/>
            <person name="Grzebelus D."/>
            <person name="Ashrafi H."/>
            <person name="Zheng Z."/>
            <person name="Cheng S."/>
            <person name="Spooner D."/>
            <person name="Van Deynze A."/>
            <person name="Simon P."/>
        </authorList>
    </citation>
    <scope>NUCLEOTIDE SEQUENCE [LARGE SCALE GENOMIC DNA]</scope>
    <source>
        <tissue evidence="2">Leaf</tissue>
    </source>
</reference>
<keyword evidence="4" id="KW-1185">Reference proteome</keyword>
<reference evidence="3" key="2">
    <citation type="submission" date="2022-03" db="EMBL/GenBank/DDBJ databases">
        <title>Draft title - Genomic analysis of global carrot germplasm unveils the trajectory of domestication and the origin of high carotenoid orange carrot.</title>
        <authorList>
            <person name="Iorizzo M."/>
            <person name="Ellison S."/>
            <person name="Senalik D."/>
            <person name="Macko-Podgorni A."/>
            <person name="Grzebelus D."/>
            <person name="Bostan H."/>
            <person name="Rolling W."/>
            <person name="Curaba J."/>
            <person name="Simon P."/>
        </authorList>
    </citation>
    <scope>NUCLEOTIDE SEQUENCE</scope>
    <source>
        <tissue evidence="3">Leaf</tissue>
    </source>
</reference>
<evidence type="ECO:0000313" key="4">
    <source>
        <dbReference type="Proteomes" id="UP000077755"/>
    </source>
</evidence>
<dbReference type="AlphaFoldDB" id="A0A175YL65"/>
<protein>
    <submittedName>
        <fullName evidence="2">Uncharacterized protein</fullName>
    </submittedName>
</protein>
<name>A0A175YL65_DAUCS</name>
<dbReference type="Proteomes" id="UP000077755">
    <property type="component" value="Chromosome 8"/>
</dbReference>
<dbReference type="EMBL" id="CP093350">
    <property type="protein sequence ID" value="WOH11678.1"/>
    <property type="molecule type" value="Genomic_DNA"/>
</dbReference>
<feature type="region of interest" description="Disordered" evidence="1">
    <location>
        <begin position="130"/>
        <end position="157"/>
    </location>
</feature>
<gene>
    <name evidence="2" type="ORF">DCAR_028381</name>
    <name evidence="3" type="ORF">DCAR_0831168</name>
</gene>
<dbReference type="Gramene" id="KZM84325">
    <property type="protein sequence ID" value="KZM84325"/>
    <property type="gene ID" value="DCAR_028381"/>
</dbReference>
<evidence type="ECO:0000313" key="2">
    <source>
        <dbReference type="EMBL" id="KZM84325.1"/>
    </source>
</evidence>
<organism evidence="2">
    <name type="scientific">Daucus carota subsp. sativus</name>
    <name type="common">Carrot</name>
    <dbReference type="NCBI Taxonomy" id="79200"/>
    <lineage>
        <taxon>Eukaryota</taxon>
        <taxon>Viridiplantae</taxon>
        <taxon>Streptophyta</taxon>
        <taxon>Embryophyta</taxon>
        <taxon>Tracheophyta</taxon>
        <taxon>Spermatophyta</taxon>
        <taxon>Magnoliopsida</taxon>
        <taxon>eudicotyledons</taxon>
        <taxon>Gunneridae</taxon>
        <taxon>Pentapetalae</taxon>
        <taxon>asterids</taxon>
        <taxon>campanulids</taxon>
        <taxon>Apiales</taxon>
        <taxon>Apiaceae</taxon>
        <taxon>Apioideae</taxon>
        <taxon>Scandiceae</taxon>
        <taxon>Daucinae</taxon>
        <taxon>Daucus</taxon>
        <taxon>Daucus sect. Daucus</taxon>
    </lineage>
</organism>
<dbReference type="EMBL" id="LNRQ01000008">
    <property type="protein sequence ID" value="KZM84325.1"/>
    <property type="molecule type" value="Genomic_DNA"/>
</dbReference>
<sequence>MIDFAIEPPVRLLLREELNLCKPYGMVEIYGDSSLTNAAIEGDKGDNVNGEKAGEAGYDIEFEEDKDSEDPAYEYNLDGEEIEELDSGASDVDDASDEELVRNKKNYRNVKNEMKEWDYEESDFNFDELRSISSSSEDENSKIGSVGPPMITKKKDM</sequence>
<evidence type="ECO:0000256" key="1">
    <source>
        <dbReference type="SAM" id="MobiDB-lite"/>
    </source>
</evidence>
<evidence type="ECO:0000313" key="3">
    <source>
        <dbReference type="EMBL" id="WOH11678.1"/>
    </source>
</evidence>